<dbReference type="GeneID" id="17283326"/>
<dbReference type="Proteomes" id="UP000013827">
    <property type="component" value="Unassembled WGS sequence"/>
</dbReference>
<evidence type="ECO:0000313" key="1">
    <source>
        <dbReference type="EnsemblProtists" id="EOD38056"/>
    </source>
</evidence>
<dbReference type="HOGENOM" id="CLU_1725748_0_0_1"/>
<evidence type="ECO:0008006" key="3">
    <source>
        <dbReference type="Google" id="ProtNLM"/>
    </source>
</evidence>
<dbReference type="PaxDb" id="2903-EOD38056"/>
<reference evidence="2" key="1">
    <citation type="journal article" date="2013" name="Nature">
        <title>Pan genome of the phytoplankton Emiliania underpins its global distribution.</title>
        <authorList>
            <person name="Read B.A."/>
            <person name="Kegel J."/>
            <person name="Klute M.J."/>
            <person name="Kuo A."/>
            <person name="Lefebvre S.C."/>
            <person name="Maumus F."/>
            <person name="Mayer C."/>
            <person name="Miller J."/>
            <person name="Monier A."/>
            <person name="Salamov A."/>
            <person name="Young J."/>
            <person name="Aguilar M."/>
            <person name="Claverie J.M."/>
            <person name="Frickenhaus S."/>
            <person name="Gonzalez K."/>
            <person name="Herman E.K."/>
            <person name="Lin Y.C."/>
            <person name="Napier J."/>
            <person name="Ogata H."/>
            <person name="Sarno A.F."/>
            <person name="Shmutz J."/>
            <person name="Schroeder D."/>
            <person name="de Vargas C."/>
            <person name="Verret F."/>
            <person name="von Dassow P."/>
            <person name="Valentin K."/>
            <person name="Van de Peer Y."/>
            <person name="Wheeler G."/>
            <person name="Dacks J.B."/>
            <person name="Delwiche C.F."/>
            <person name="Dyhrman S.T."/>
            <person name="Glockner G."/>
            <person name="John U."/>
            <person name="Richards T."/>
            <person name="Worden A.Z."/>
            <person name="Zhang X."/>
            <person name="Grigoriev I.V."/>
            <person name="Allen A.E."/>
            <person name="Bidle K."/>
            <person name="Borodovsky M."/>
            <person name="Bowler C."/>
            <person name="Brownlee C."/>
            <person name="Cock J.M."/>
            <person name="Elias M."/>
            <person name="Gladyshev V.N."/>
            <person name="Groth M."/>
            <person name="Guda C."/>
            <person name="Hadaegh A."/>
            <person name="Iglesias-Rodriguez M.D."/>
            <person name="Jenkins J."/>
            <person name="Jones B.M."/>
            <person name="Lawson T."/>
            <person name="Leese F."/>
            <person name="Lindquist E."/>
            <person name="Lobanov A."/>
            <person name="Lomsadze A."/>
            <person name="Malik S.B."/>
            <person name="Marsh M.E."/>
            <person name="Mackinder L."/>
            <person name="Mock T."/>
            <person name="Mueller-Roeber B."/>
            <person name="Pagarete A."/>
            <person name="Parker M."/>
            <person name="Probert I."/>
            <person name="Quesneville H."/>
            <person name="Raines C."/>
            <person name="Rensing S.A."/>
            <person name="Riano-Pachon D.M."/>
            <person name="Richier S."/>
            <person name="Rokitta S."/>
            <person name="Shiraiwa Y."/>
            <person name="Soanes D.M."/>
            <person name="van der Giezen M."/>
            <person name="Wahlund T.M."/>
            <person name="Williams B."/>
            <person name="Wilson W."/>
            <person name="Wolfe G."/>
            <person name="Wurch L.L."/>
        </authorList>
    </citation>
    <scope>NUCLEOTIDE SEQUENCE</scope>
</reference>
<accession>A0A0D3KQM1</accession>
<reference evidence="1" key="2">
    <citation type="submission" date="2024-10" db="UniProtKB">
        <authorList>
            <consortium name="EnsemblProtists"/>
        </authorList>
    </citation>
    <scope>IDENTIFICATION</scope>
</reference>
<proteinExistence type="predicted"/>
<dbReference type="AlphaFoldDB" id="A0A0D3KQM1"/>
<organism evidence="1 2">
    <name type="scientific">Emiliania huxleyi (strain CCMP1516)</name>
    <dbReference type="NCBI Taxonomy" id="280463"/>
    <lineage>
        <taxon>Eukaryota</taxon>
        <taxon>Haptista</taxon>
        <taxon>Haptophyta</taxon>
        <taxon>Prymnesiophyceae</taxon>
        <taxon>Isochrysidales</taxon>
        <taxon>Noelaerhabdaceae</taxon>
        <taxon>Emiliania</taxon>
    </lineage>
</organism>
<dbReference type="KEGG" id="ehx:EMIHUDRAFT_200470"/>
<dbReference type="EnsemblProtists" id="EOD38056">
    <property type="protein sequence ID" value="EOD38056"/>
    <property type="gene ID" value="EMIHUDRAFT_200470"/>
</dbReference>
<name>A0A0D3KQM1_EMIH1</name>
<keyword evidence="2" id="KW-1185">Reference proteome</keyword>
<dbReference type="RefSeq" id="XP_005790485.1">
    <property type="nucleotide sequence ID" value="XM_005790428.1"/>
</dbReference>
<protein>
    <recommendedName>
        <fullName evidence="3">IBR domain-containing protein</fullName>
    </recommendedName>
</protein>
<evidence type="ECO:0000313" key="2">
    <source>
        <dbReference type="Proteomes" id="UP000013827"/>
    </source>
</evidence>
<sequence length="152" mass="16650">MAVKHGAFIVTDAMREQSLRNEFESETVRLQQEASLTQQQLALHAVRDRYLARVHFNLGLADGATGMADMADAICGGWVAEGDASTALAHAARLRAEQAQQRVEQLARPGAQVLCQWCASPVLCKLVPVRKSRTCQCHVPSLYVPSEQCHVP</sequence>